<feature type="chain" id="PRO_5032403397" description="DUF4138 domain-containing protein" evidence="1">
    <location>
        <begin position="22"/>
        <end position="327"/>
    </location>
</feature>
<feature type="signal peptide" evidence="1">
    <location>
        <begin position="1"/>
        <end position="21"/>
    </location>
</feature>
<evidence type="ECO:0000313" key="3">
    <source>
        <dbReference type="Proteomes" id="UP000560658"/>
    </source>
</evidence>
<dbReference type="EMBL" id="JACIER010000011">
    <property type="protein sequence ID" value="MBB4044946.1"/>
    <property type="molecule type" value="Genomic_DNA"/>
</dbReference>
<comment type="caution">
    <text evidence="2">The sequence shown here is derived from an EMBL/GenBank/DDBJ whole genome shotgun (WGS) entry which is preliminary data.</text>
</comment>
<evidence type="ECO:0008006" key="4">
    <source>
        <dbReference type="Google" id="ProtNLM"/>
    </source>
</evidence>
<keyword evidence="3" id="KW-1185">Reference proteome</keyword>
<name>A0A840D028_9BACE</name>
<evidence type="ECO:0000313" key="2">
    <source>
        <dbReference type="EMBL" id="MBB4044946.1"/>
    </source>
</evidence>
<dbReference type="AlphaFoldDB" id="A0A840D028"/>
<proteinExistence type="predicted"/>
<accession>A0A840D028</accession>
<reference evidence="2" key="1">
    <citation type="submission" date="2020-08" db="EMBL/GenBank/DDBJ databases">
        <title>Genomic Encyclopedia of Type Strains, Phase IV (KMG-IV): sequencing the most valuable type-strain genomes for metagenomic binning, comparative biology and taxonomic classification.</title>
        <authorList>
            <person name="Goeker M."/>
        </authorList>
    </citation>
    <scope>NUCLEOTIDE SEQUENCE [LARGE SCALE GENOMIC DNA]</scope>
    <source>
        <strain evidence="2">DSM 105720</strain>
    </source>
</reference>
<sequence>MRLKLWTALLCCLLLSKTSYGQHKTFESKELRQAASLLSKENPYAEVLYHFTEDYLNQLLVLGEKERNWKMEADDVRIEEGGLEKLRLVSGQTALAMSAKDNRYTVELTNGKIVLIRLSCPMSYQLITRKKLKELEAEYLTELAAFRVPASKASPEVDKRDLQKIAPQLYLQRGTDYFLESINNNLYYVEEKGTPALAYDPGYIAESICNMFLSEATPCDVSLKLTVRQYGFKRDELKLPLKQWIAYNRSKQCDIYVGVENIGIDKLKVCVFVVNEHFKYNHVLNAEIPYTLLGEKKGDVEADITIFIPTHNLKALFEELNLTKKTR</sequence>
<dbReference type="RefSeq" id="WP_183208956.1">
    <property type="nucleotide sequence ID" value="NZ_JACIER010000011.1"/>
</dbReference>
<organism evidence="2 3">
    <name type="scientific">Bacteroides reticulotermitis</name>
    <dbReference type="NCBI Taxonomy" id="1133319"/>
    <lineage>
        <taxon>Bacteria</taxon>
        <taxon>Pseudomonadati</taxon>
        <taxon>Bacteroidota</taxon>
        <taxon>Bacteroidia</taxon>
        <taxon>Bacteroidales</taxon>
        <taxon>Bacteroidaceae</taxon>
        <taxon>Bacteroides</taxon>
    </lineage>
</organism>
<protein>
    <recommendedName>
        <fullName evidence="4">DUF4138 domain-containing protein</fullName>
    </recommendedName>
</protein>
<keyword evidence="1" id="KW-0732">Signal</keyword>
<dbReference type="Proteomes" id="UP000560658">
    <property type="component" value="Unassembled WGS sequence"/>
</dbReference>
<gene>
    <name evidence="2" type="ORF">GGR06_002748</name>
</gene>
<evidence type="ECO:0000256" key="1">
    <source>
        <dbReference type="SAM" id="SignalP"/>
    </source>
</evidence>